<organism evidence="2 3">
    <name type="scientific">Paramuricea clavata</name>
    <name type="common">Red gorgonian</name>
    <name type="synonym">Violescent sea-whip</name>
    <dbReference type="NCBI Taxonomy" id="317549"/>
    <lineage>
        <taxon>Eukaryota</taxon>
        <taxon>Metazoa</taxon>
        <taxon>Cnidaria</taxon>
        <taxon>Anthozoa</taxon>
        <taxon>Octocorallia</taxon>
        <taxon>Malacalcyonacea</taxon>
        <taxon>Plexauridae</taxon>
        <taxon>Paramuricea</taxon>
    </lineage>
</organism>
<proteinExistence type="predicted"/>
<evidence type="ECO:0000313" key="3">
    <source>
        <dbReference type="Proteomes" id="UP001152795"/>
    </source>
</evidence>
<sequence>MATFRRGASLAKPVLFLYFLINVLFAVTALDSLVHHWNDPSQVADVETGSLSFTNVPSSVSLRSSAGNIKLQDIPQVISLALGFSSLQNVDWDGLSAGNIFNRPKANVLFIIDGVSKGNTVSFSGKSPTYTIIKNKAESNLDIFLISPIHNFVSHISHVLKDKPLVISFSAQNQFAKAASTLGRNAHTVSWDAKEGAFKDEADSNTMQLSKDELLKMFETADFGEGVKYSKKEHTFVVSGMEDVPFDMNKMDDFLFFAEIQTLFYLYEKVKNLESLVHDDYADFFTFGISTVK</sequence>
<feature type="domain" description="Renin receptor N-terminal" evidence="1">
    <location>
        <begin position="49"/>
        <end position="178"/>
    </location>
</feature>
<reference evidence="2" key="1">
    <citation type="submission" date="2020-04" db="EMBL/GenBank/DDBJ databases">
        <authorList>
            <person name="Alioto T."/>
            <person name="Alioto T."/>
            <person name="Gomez Garrido J."/>
        </authorList>
    </citation>
    <scope>NUCLEOTIDE SEQUENCE</scope>
    <source>
        <strain evidence="2">A484AB</strain>
    </source>
</reference>
<dbReference type="GO" id="GO:0038023">
    <property type="term" value="F:signaling receptor activity"/>
    <property type="evidence" value="ECO:0007669"/>
    <property type="project" value="InterPro"/>
</dbReference>
<dbReference type="AlphaFoldDB" id="A0A6S7KHU8"/>
<evidence type="ECO:0000313" key="2">
    <source>
        <dbReference type="EMBL" id="CAB4020108.1"/>
    </source>
</evidence>
<evidence type="ECO:0000259" key="1">
    <source>
        <dbReference type="Pfam" id="PF25294"/>
    </source>
</evidence>
<name>A0A6S7KHU8_PARCT</name>
<dbReference type="InterPro" id="IPR057318">
    <property type="entry name" value="RENR_N"/>
</dbReference>
<dbReference type="EMBL" id="CACRXK020010786">
    <property type="protein sequence ID" value="CAB4020108.1"/>
    <property type="molecule type" value="Genomic_DNA"/>
</dbReference>
<dbReference type="PANTHER" id="PTHR13351:SF1">
    <property type="entry name" value="RENIN RECEPTOR"/>
    <property type="match status" value="1"/>
</dbReference>
<accession>A0A6S7KHU8</accession>
<protein>
    <recommendedName>
        <fullName evidence="1">Renin receptor N-terminal domain-containing protein</fullName>
    </recommendedName>
</protein>
<dbReference type="Proteomes" id="UP001152795">
    <property type="component" value="Unassembled WGS sequence"/>
</dbReference>
<keyword evidence="3" id="KW-1185">Reference proteome</keyword>
<dbReference type="Pfam" id="PF25294">
    <property type="entry name" value="RENR_N"/>
    <property type="match status" value="1"/>
</dbReference>
<dbReference type="GO" id="GO:0009897">
    <property type="term" value="C:external side of plasma membrane"/>
    <property type="evidence" value="ECO:0007669"/>
    <property type="project" value="TreeGrafter"/>
</dbReference>
<comment type="caution">
    <text evidence="2">The sequence shown here is derived from an EMBL/GenBank/DDBJ whole genome shotgun (WGS) entry which is preliminary data.</text>
</comment>
<dbReference type="PANTHER" id="PTHR13351">
    <property type="entry name" value="RENIN RECEPTOR"/>
    <property type="match status" value="1"/>
</dbReference>
<feature type="non-terminal residue" evidence="2">
    <location>
        <position position="293"/>
    </location>
</feature>
<dbReference type="OrthoDB" id="7866065at2759"/>
<gene>
    <name evidence="2" type="ORF">PACLA_8A082783</name>
</gene>
<dbReference type="InterPro" id="IPR012493">
    <property type="entry name" value="Renin_rcpt"/>
</dbReference>